<dbReference type="InterPro" id="IPR044528">
    <property type="entry name" value="POD-like_MBL-fold"/>
</dbReference>
<dbReference type="Pfam" id="PF00581">
    <property type="entry name" value="Rhodanese"/>
    <property type="match status" value="2"/>
</dbReference>
<evidence type="ECO:0000313" key="4">
    <source>
        <dbReference type="Proteomes" id="UP000004440"/>
    </source>
</evidence>
<feature type="domain" description="Rhodanese" evidence="2">
    <location>
        <begin position="120"/>
        <end position="209"/>
    </location>
</feature>
<dbReference type="EMBL" id="AFPU01000001">
    <property type="protein sequence ID" value="EGP93507.1"/>
    <property type="molecule type" value="Genomic_DNA"/>
</dbReference>
<accession>F9CW55</accession>
<dbReference type="PANTHER" id="PTHR43084:SF1">
    <property type="entry name" value="PERSULFIDE DIOXYGENASE ETHE1, MITOCHONDRIAL"/>
    <property type="match status" value="1"/>
</dbReference>
<gene>
    <name evidence="3" type="ORF">MY1_0745</name>
</gene>
<dbReference type="CDD" id="cd07724">
    <property type="entry name" value="POD-like_MBL-fold"/>
    <property type="match status" value="1"/>
</dbReference>
<dbReference type="SUPFAM" id="SSF56281">
    <property type="entry name" value="Metallo-hydrolase/oxidoreductase"/>
    <property type="match status" value="1"/>
</dbReference>
<dbReference type="Gene3D" id="3.60.15.10">
    <property type="entry name" value="Ribonuclease Z/Hydroxyacylglutathione hydrolase-like"/>
    <property type="match status" value="1"/>
</dbReference>
<dbReference type="Pfam" id="PF00753">
    <property type="entry name" value="Lactamase_B"/>
    <property type="match status" value="1"/>
</dbReference>
<reference evidence="3 4" key="1">
    <citation type="journal article" date="2011" name="J. Bacteriol.">
        <title>Genome Sequence of an Ammonia-Oxidizing Soil Archaeon, "Candidatus Nitrosoarchaeum koreensis" MY1.</title>
        <authorList>
            <person name="Kim B.K."/>
            <person name="Jung M.Y."/>
            <person name="Yu D.S."/>
            <person name="Park S.J."/>
            <person name="Oh T.K."/>
            <person name="Rhee S.K."/>
            <person name="Kim J.F."/>
        </authorList>
    </citation>
    <scope>NUCLEOTIDE SEQUENCE [LARGE SCALE GENOMIC DNA]</scope>
    <source>
        <strain evidence="3 4">MY1</strain>
    </source>
</reference>
<protein>
    <submittedName>
        <fullName evidence="3">Beta-lactamase domain protein</fullName>
    </submittedName>
</protein>
<comment type="caution">
    <text evidence="3">The sequence shown here is derived from an EMBL/GenBank/DDBJ whole genome shotgun (WGS) entry which is preliminary data.</text>
</comment>
<keyword evidence="1" id="KW-0479">Metal-binding</keyword>
<dbReference type="GO" id="GO:0006749">
    <property type="term" value="P:glutathione metabolic process"/>
    <property type="evidence" value="ECO:0007669"/>
    <property type="project" value="InterPro"/>
</dbReference>
<keyword evidence="4" id="KW-1185">Reference proteome</keyword>
<evidence type="ECO:0000256" key="1">
    <source>
        <dbReference type="ARBA" id="ARBA00022723"/>
    </source>
</evidence>
<dbReference type="SMART" id="SM00849">
    <property type="entry name" value="Lactamase_B"/>
    <property type="match status" value="1"/>
</dbReference>
<dbReference type="SMART" id="SM00450">
    <property type="entry name" value="RHOD"/>
    <property type="match status" value="2"/>
</dbReference>
<dbReference type="PANTHER" id="PTHR43084">
    <property type="entry name" value="PERSULFIDE DIOXYGENASE ETHE1"/>
    <property type="match status" value="1"/>
</dbReference>
<evidence type="ECO:0000259" key="2">
    <source>
        <dbReference type="PROSITE" id="PS50206"/>
    </source>
</evidence>
<feature type="domain" description="Rhodanese" evidence="2">
    <location>
        <begin position="19"/>
        <end position="104"/>
    </location>
</feature>
<dbReference type="InterPro" id="IPR036866">
    <property type="entry name" value="RibonucZ/Hydroxyglut_hydro"/>
</dbReference>
<dbReference type="InterPro" id="IPR001279">
    <property type="entry name" value="Metallo-B-lactamas"/>
</dbReference>
<dbReference type="OrthoDB" id="9180at2157"/>
<proteinExistence type="predicted"/>
<dbReference type="InterPro" id="IPR001763">
    <property type="entry name" value="Rhodanese-like_dom"/>
</dbReference>
<dbReference type="AlphaFoldDB" id="F9CW55"/>
<dbReference type="InterPro" id="IPR036873">
    <property type="entry name" value="Rhodanese-like_dom_sf"/>
</dbReference>
<dbReference type="SUPFAM" id="SSF52821">
    <property type="entry name" value="Rhodanese/Cell cycle control phosphatase"/>
    <property type="match status" value="2"/>
</dbReference>
<dbReference type="Proteomes" id="UP000004440">
    <property type="component" value="Unassembled WGS sequence"/>
</dbReference>
<dbReference type="GO" id="GO:0070813">
    <property type="term" value="P:hydrogen sulfide metabolic process"/>
    <property type="evidence" value="ECO:0007669"/>
    <property type="project" value="TreeGrafter"/>
</dbReference>
<dbReference type="CDD" id="cd00158">
    <property type="entry name" value="RHOD"/>
    <property type="match status" value="2"/>
</dbReference>
<dbReference type="GO" id="GO:0046872">
    <property type="term" value="F:metal ion binding"/>
    <property type="evidence" value="ECO:0007669"/>
    <property type="project" value="UniProtKB-KW"/>
</dbReference>
<evidence type="ECO:0000313" key="3">
    <source>
        <dbReference type="EMBL" id="EGP93507.1"/>
    </source>
</evidence>
<dbReference type="PROSITE" id="PS50206">
    <property type="entry name" value="RHODANESE_3"/>
    <property type="match status" value="2"/>
</dbReference>
<organism evidence="3 4">
    <name type="scientific">Nitrosarchaeum koreense MY1</name>
    <dbReference type="NCBI Taxonomy" id="1001994"/>
    <lineage>
        <taxon>Archaea</taxon>
        <taxon>Nitrososphaerota</taxon>
        <taxon>Nitrososphaeria</taxon>
        <taxon>Nitrosopumilales</taxon>
        <taxon>Nitrosopumilaceae</taxon>
        <taxon>Nitrosarchaeum</taxon>
    </lineage>
</organism>
<dbReference type="RefSeq" id="WP_007550278.1">
    <property type="nucleotide sequence ID" value="NZ_AFPU01000001.1"/>
</dbReference>
<dbReference type="InterPro" id="IPR051682">
    <property type="entry name" value="Mito_Persulfide_Diox"/>
</dbReference>
<dbReference type="Gene3D" id="3.40.250.10">
    <property type="entry name" value="Rhodanese-like domain"/>
    <property type="match status" value="2"/>
</dbReference>
<dbReference type="GO" id="GO:0050313">
    <property type="term" value="F:sulfur dioxygenase activity"/>
    <property type="evidence" value="ECO:0007669"/>
    <property type="project" value="InterPro"/>
</dbReference>
<dbReference type="STRING" id="1001994.MY1_0745"/>
<name>F9CW55_9ARCH</name>
<sequence length="465" mass="52212">MEQKQIGISSEQLEQDMIQQKPFLLFDLRTKESFEKSHVSGSVHAVCDTNAKEKILPKIPKNAKIVLISEPEEYAKEIAQMMKSFGLDVYFLIGGFSSWKGNLSKGDTGKMILADSLVQKLDKVFLLDVRDREEYSEYQIPGSVNIPLSELFDAKTISSIPKDKEIVTICPHGNRAMIASFALARAGIESKTLAGGLSGWNQVLKPVTIVKEPVQIIQVQKVGKGCLSHIVESNGEAIVIDPLYPFEKYIDIAKEKGFQIIKVIDTHQHADHISAAKDLAKASSAKLYLSKYEGYVFDANFIGDADQIQFGKTVLRIIHTPGHTPGSLSYVVNEKYVFTGDILFVESIGRPDLRDKVEEFTDDLYNTLHNKLLKLPHNTMVFPTHHSQDVKPIDEAYYSTIEQSKKLPWLDIPKQEFIKKVVSITLPRPMNYQKIIAVNKGELELKKDEIPDLEIGPNRCAIDIN</sequence>